<organism evidence="1">
    <name type="scientific">Oryza brachyantha</name>
    <name type="common">malo sina</name>
    <dbReference type="NCBI Taxonomy" id="4533"/>
    <lineage>
        <taxon>Eukaryota</taxon>
        <taxon>Viridiplantae</taxon>
        <taxon>Streptophyta</taxon>
        <taxon>Embryophyta</taxon>
        <taxon>Tracheophyta</taxon>
        <taxon>Spermatophyta</taxon>
        <taxon>Magnoliopsida</taxon>
        <taxon>Liliopsida</taxon>
        <taxon>Poales</taxon>
        <taxon>Poaceae</taxon>
        <taxon>BOP clade</taxon>
        <taxon>Oryzoideae</taxon>
        <taxon>Oryzeae</taxon>
        <taxon>Oryzinae</taxon>
        <taxon>Oryza</taxon>
    </lineage>
</organism>
<evidence type="ECO:0000313" key="1">
    <source>
        <dbReference type="EnsemblPlants" id="OB08G29550.1"/>
    </source>
</evidence>
<reference evidence="1" key="1">
    <citation type="journal article" date="2013" name="Nat. Commun.">
        <title>Whole-genome sequencing of Oryza brachyantha reveals mechanisms underlying Oryza genome evolution.</title>
        <authorList>
            <person name="Chen J."/>
            <person name="Huang Q."/>
            <person name="Gao D."/>
            <person name="Wang J."/>
            <person name="Lang Y."/>
            <person name="Liu T."/>
            <person name="Li B."/>
            <person name="Bai Z."/>
            <person name="Luis Goicoechea J."/>
            <person name="Liang C."/>
            <person name="Chen C."/>
            <person name="Zhang W."/>
            <person name="Sun S."/>
            <person name="Liao Y."/>
            <person name="Zhang X."/>
            <person name="Yang L."/>
            <person name="Song C."/>
            <person name="Wang M."/>
            <person name="Shi J."/>
            <person name="Liu G."/>
            <person name="Liu J."/>
            <person name="Zhou H."/>
            <person name="Zhou W."/>
            <person name="Yu Q."/>
            <person name="An N."/>
            <person name="Chen Y."/>
            <person name="Cai Q."/>
            <person name="Wang B."/>
            <person name="Liu B."/>
            <person name="Min J."/>
            <person name="Huang Y."/>
            <person name="Wu H."/>
            <person name="Li Z."/>
            <person name="Zhang Y."/>
            <person name="Yin Y."/>
            <person name="Song W."/>
            <person name="Jiang J."/>
            <person name="Jackson S.A."/>
            <person name="Wing R.A."/>
            <person name="Wang J."/>
            <person name="Chen M."/>
        </authorList>
    </citation>
    <scope>NUCLEOTIDE SEQUENCE [LARGE SCALE GENOMIC DNA]</scope>
    <source>
        <strain evidence="1">cv. IRGC 101232</strain>
    </source>
</reference>
<accession>J3MV24</accession>
<dbReference type="Proteomes" id="UP000006038">
    <property type="component" value="Chromosome 8"/>
</dbReference>
<dbReference type="HOGENOM" id="CLU_2416837_0_0_1"/>
<dbReference type="Gramene" id="OB08G29550.1">
    <property type="protein sequence ID" value="OB08G29550.1"/>
    <property type="gene ID" value="OB08G29550"/>
</dbReference>
<sequence>MQQQEIPRCLFWLVWFSFSLHRSLHQCSSSSSRLLLSLLLLLTLLSRAIVQVQLCIYLRMDSSFLTDDTYKEPLVDHSCAVCQPMEVRILKP</sequence>
<protein>
    <submittedName>
        <fullName evidence="1">Uncharacterized protein</fullName>
    </submittedName>
</protein>
<proteinExistence type="predicted"/>
<dbReference type="AlphaFoldDB" id="J3MV24"/>
<evidence type="ECO:0000313" key="2">
    <source>
        <dbReference type="Proteomes" id="UP000006038"/>
    </source>
</evidence>
<dbReference type="EnsemblPlants" id="OB08G29550.1">
    <property type="protein sequence ID" value="OB08G29550.1"/>
    <property type="gene ID" value="OB08G29550"/>
</dbReference>
<keyword evidence="2" id="KW-1185">Reference proteome</keyword>
<reference evidence="1" key="2">
    <citation type="submission" date="2013-04" db="UniProtKB">
        <authorList>
            <consortium name="EnsemblPlants"/>
        </authorList>
    </citation>
    <scope>IDENTIFICATION</scope>
</reference>
<name>J3MV24_ORYBR</name>